<dbReference type="EMBL" id="CP024201">
    <property type="protein sequence ID" value="ATQ44226.1"/>
    <property type="molecule type" value="Genomic_DNA"/>
</dbReference>
<dbReference type="RefSeq" id="WP_099623474.1">
    <property type="nucleotide sequence ID" value="NZ_CP024201.1"/>
</dbReference>
<dbReference type="Proteomes" id="UP000228945">
    <property type="component" value="Chromosome"/>
</dbReference>
<feature type="domain" description="Putative auto-transporter adhesin head GIN" evidence="1">
    <location>
        <begin position="78"/>
        <end position="228"/>
    </location>
</feature>
<evidence type="ECO:0000313" key="2">
    <source>
        <dbReference type="EMBL" id="ATQ44226.1"/>
    </source>
</evidence>
<organism evidence="2 3">
    <name type="scientific">Caulobacter mirabilis</name>
    <dbReference type="NCBI Taxonomy" id="69666"/>
    <lineage>
        <taxon>Bacteria</taxon>
        <taxon>Pseudomonadati</taxon>
        <taxon>Pseudomonadota</taxon>
        <taxon>Alphaproteobacteria</taxon>
        <taxon>Caulobacterales</taxon>
        <taxon>Caulobacteraceae</taxon>
        <taxon>Caulobacter</taxon>
    </lineage>
</organism>
<accession>A0A2D2B1Y4</accession>
<dbReference type="OrthoDB" id="7210382at2"/>
<gene>
    <name evidence="2" type="ORF">CSW64_18455</name>
</gene>
<reference evidence="2 3" key="1">
    <citation type="submission" date="2017-10" db="EMBL/GenBank/DDBJ databases">
        <title>Genome sequence of Caulobacter mirabilis FWC38.</title>
        <authorList>
            <person name="Fiebig A."/>
            <person name="Crosson S."/>
        </authorList>
    </citation>
    <scope>NUCLEOTIDE SEQUENCE [LARGE SCALE GENOMIC DNA]</scope>
    <source>
        <strain evidence="2 3">FWC 38</strain>
    </source>
</reference>
<dbReference type="KEGG" id="cmb:CSW64_18455"/>
<dbReference type="AlphaFoldDB" id="A0A2D2B1Y4"/>
<dbReference type="PANTHER" id="PTHR39200">
    <property type="entry name" value="HYPOTHETICAL EXPORTED PROTEIN"/>
    <property type="match status" value="1"/>
</dbReference>
<dbReference type="InterPro" id="IPR021255">
    <property type="entry name" value="DUF2807"/>
</dbReference>
<evidence type="ECO:0000259" key="1">
    <source>
        <dbReference type="Pfam" id="PF10988"/>
    </source>
</evidence>
<dbReference type="Gene3D" id="2.160.20.120">
    <property type="match status" value="1"/>
</dbReference>
<sequence length="246" mass="25653">MIRSLVIIAVAGFVLALGCLAGVTAIAGRDLAANGWVWPEKWRNIGVSINGPSSGARTPDEVRNIPWSGGDLLQIDLPGQVIYAQGDTSEVVIEGPAEILPFIALENGRLFLKPEADAVRLDSDDLEVNVIAPSVRRFVINGSAKLKVANFDQENLSVEINGSGDAVLEGRADRLAVTVQGSGDADLSTVSAGDANVKVVGSGEVKVAATGKVRAEISGSGDVYLRQKPTSLETQVDGSGEVHEAN</sequence>
<dbReference type="PANTHER" id="PTHR39200:SF1">
    <property type="entry name" value="AUTO-TRANSPORTER ADHESIN HEAD GIN DOMAIN-CONTAINING PROTEIN-RELATED"/>
    <property type="match status" value="1"/>
</dbReference>
<evidence type="ECO:0000313" key="3">
    <source>
        <dbReference type="Proteomes" id="UP000228945"/>
    </source>
</evidence>
<keyword evidence="3" id="KW-1185">Reference proteome</keyword>
<name>A0A2D2B1Y4_9CAUL</name>
<proteinExistence type="predicted"/>
<dbReference type="PROSITE" id="PS51257">
    <property type="entry name" value="PROKAR_LIPOPROTEIN"/>
    <property type="match status" value="1"/>
</dbReference>
<protein>
    <submittedName>
        <fullName evidence="2">DUF2807 domain-containing protein</fullName>
    </submittedName>
</protein>
<dbReference type="Pfam" id="PF10988">
    <property type="entry name" value="DUF2807"/>
    <property type="match status" value="1"/>
</dbReference>